<dbReference type="PROSITE" id="PS00143">
    <property type="entry name" value="INSULINASE"/>
    <property type="match status" value="1"/>
</dbReference>
<reference evidence="21" key="1">
    <citation type="journal article" date="2019" name="Int. J. Syst. Evol. Microbiol.">
        <title>The Global Catalogue of Microorganisms (GCM) 10K type strain sequencing project: providing services to taxonomists for standard genome sequencing and annotation.</title>
        <authorList>
            <consortium name="The Broad Institute Genomics Platform"/>
            <consortium name="The Broad Institute Genome Sequencing Center for Infectious Disease"/>
            <person name="Wu L."/>
            <person name="Ma J."/>
        </authorList>
    </citation>
    <scope>NUCLEOTIDE SEQUENCE [LARGE SCALE GENOMIC DNA]</scope>
    <source>
        <strain evidence="21">KCTC 32239</strain>
    </source>
</reference>
<name>A0ABQ3ASL5_9GAMM</name>
<organism evidence="20 21">
    <name type="scientific">Cellvibrio zantedeschiae</name>
    <dbReference type="NCBI Taxonomy" id="1237077"/>
    <lineage>
        <taxon>Bacteria</taxon>
        <taxon>Pseudomonadati</taxon>
        <taxon>Pseudomonadota</taxon>
        <taxon>Gammaproteobacteria</taxon>
        <taxon>Cellvibrionales</taxon>
        <taxon>Cellvibrionaceae</taxon>
        <taxon>Cellvibrio</taxon>
    </lineage>
</organism>
<evidence type="ECO:0000256" key="15">
    <source>
        <dbReference type="SAM" id="SignalP"/>
    </source>
</evidence>
<evidence type="ECO:0000256" key="5">
    <source>
        <dbReference type="ARBA" id="ARBA00017565"/>
    </source>
</evidence>
<dbReference type="Pfam" id="PF22456">
    <property type="entry name" value="PqqF-like_C_4"/>
    <property type="match status" value="1"/>
</dbReference>
<evidence type="ECO:0000256" key="4">
    <source>
        <dbReference type="ARBA" id="ARBA00012449"/>
    </source>
</evidence>
<dbReference type="InterPro" id="IPR011765">
    <property type="entry name" value="Pept_M16_N"/>
</dbReference>
<proteinExistence type="inferred from homology"/>
<comment type="similarity">
    <text evidence="3 14">Belongs to the peptidase M16 family.</text>
</comment>
<dbReference type="Pfam" id="PF05193">
    <property type="entry name" value="Peptidase_M16_C"/>
    <property type="match status" value="1"/>
</dbReference>
<evidence type="ECO:0000256" key="10">
    <source>
        <dbReference type="ARBA" id="ARBA00023049"/>
    </source>
</evidence>
<keyword evidence="7" id="KW-0479">Metal-binding</keyword>
<dbReference type="SUPFAM" id="SSF63411">
    <property type="entry name" value="LuxS/MPP-like metallohydrolase"/>
    <property type="match status" value="4"/>
</dbReference>
<dbReference type="EMBL" id="BMYZ01000001">
    <property type="protein sequence ID" value="GGY66057.1"/>
    <property type="molecule type" value="Genomic_DNA"/>
</dbReference>
<protein>
    <recommendedName>
        <fullName evidence="5">Protease 3</fullName>
        <ecNumber evidence="4">3.4.24.55</ecNumber>
    </recommendedName>
    <alternativeName>
        <fullName evidence="13">Pitrilysin</fullName>
    </alternativeName>
    <alternativeName>
        <fullName evidence="12">Protease III</fullName>
    </alternativeName>
    <alternativeName>
        <fullName evidence="11">Protease pi</fullName>
    </alternativeName>
</protein>
<keyword evidence="10" id="KW-0482">Metalloprotease</keyword>
<accession>A0ABQ3ASL5</accession>
<sequence>MLKLPFNFRWCQHALVLFTLFIVASAQAQHLAVSKVSNVIKSDNDNREYRYLTLSNNLRVLLISDPAAEKSAAALNIHVGSHQNPKERPGLAHFLEHMLFLGTEKYPAADEYQEFISQHGGSNNAYTAAENTNYFFDVEHASLEPALDRFAQFFISPLFDASYIEHEKNAVNAEYLSKISDDERREWDVYRSIFNPEHPAAIFDVGSLGTLADMDGHSVRDDLLAFYQNYYSANLMTLVVLGNRKLDDLQKIVEPRFVQVPNKNRSITQKYPNLFMPKSLPARASLKPLKELRQLTLAFPVPNYADKYKTKPLNYLGHFLGNESSGSLLALLKSLGWAESLSAGELYRSRQDALFAVTIQLTKEGATAKDQIVSAVFDYLKIMSARGISEWRFVEMQQIAEINFRFRDKPAAIDSVMELSQAMHDYPAQDVLWGDYAYTKFDEELLRQALGYLRKDNVFISLVAPEASTAISSSFYNTAYSAAQGIPEVLELKPMYHQKLGLPERNIFIPKNLVLKAPSMLPASDGQAGKNVPALLVNNEDLKLWFLQDRKFRSPKAELNFRFKLPVLNNSLENTARTQLFAALITDQLNEYAYPASLAGLTFSVKANSRGLEVNVAGYTDKQSLLMNKILAAIGQASFTEARFETLKDDLIREWRNEDKNLPYAVLAKKVPRLQYLPYWGSKEFIDVLYKTSYDQFKQFSSELLRGAKLETLLYGNLYPQDAIKLSAIIEHQLLKKRSKRLPQLAKVLRSENKDNKSWLYIYPLEHNDHAVELYVQALAPYIDDAAHMKLLTQILEPRFFNQLRTEKQLGYVVSVFPMPIRNVEGSFFVVQSPNVCATALVDEVNNFLSANAASLTEGFAENKAALLSELREPALSLNEQSEKFWQSILLNDYEFTRQQDLINAVSKITPESLRKYYEAAFLQKNRRLWLSTEKLDNMKDFDVIQNVAAYQQKQQGYLQQ</sequence>
<evidence type="ECO:0000256" key="12">
    <source>
        <dbReference type="ARBA" id="ARBA00031184"/>
    </source>
</evidence>
<evidence type="ECO:0000313" key="21">
    <source>
        <dbReference type="Proteomes" id="UP000619761"/>
    </source>
</evidence>
<comment type="cofactor">
    <cofactor evidence="1">
        <name>Zn(2+)</name>
        <dbReference type="ChEBI" id="CHEBI:29105"/>
    </cofactor>
</comment>
<dbReference type="EC" id="3.4.24.55" evidence="4"/>
<keyword evidence="8" id="KW-0378">Hydrolase</keyword>
<evidence type="ECO:0000313" key="20">
    <source>
        <dbReference type="EMBL" id="GGY66057.1"/>
    </source>
</evidence>
<feature type="signal peptide" evidence="15">
    <location>
        <begin position="1"/>
        <end position="28"/>
    </location>
</feature>
<dbReference type="Proteomes" id="UP000619761">
    <property type="component" value="Unassembled WGS sequence"/>
</dbReference>
<evidence type="ECO:0000256" key="9">
    <source>
        <dbReference type="ARBA" id="ARBA00022833"/>
    </source>
</evidence>
<dbReference type="PANTHER" id="PTHR43690:SF18">
    <property type="entry name" value="INSULIN-DEGRADING ENZYME-RELATED"/>
    <property type="match status" value="1"/>
</dbReference>
<evidence type="ECO:0000259" key="17">
    <source>
        <dbReference type="Pfam" id="PF05193"/>
    </source>
</evidence>
<feature type="domain" description="Peptidase M16 N-terminal" evidence="16">
    <location>
        <begin position="59"/>
        <end position="176"/>
    </location>
</feature>
<evidence type="ECO:0000256" key="3">
    <source>
        <dbReference type="ARBA" id="ARBA00007261"/>
    </source>
</evidence>
<dbReference type="InterPro" id="IPR011249">
    <property type="entry name" value="Metalloenz_LuxS/M16"/>
</dbReference>
<evidence type="ECO:0000256" key="7">
    <source>
        <dbReference type="ARBA" id="ARBA00022723"/>
    </source>
</evidence>
<evidence type="ECO:0000256" key="6">
    <source>
        <dbReference type="ARBA" id="ARBA00022670"/>
    </source>
</evidence>
<dbReference type="Pfam" id="PF16187">
    <property type="entry name" value="Peptidase_M16_M"/>
    <property type="match status" value="1"/>
</dbReference>
<keyword evidence="6" id="KW-0645">Protease</keyword>
<dbReference type="InterPro" id="IPR001431">
    <property type="entry name" value="Pept_M16_Zn_BS"/>
</dbReference>
<keyword evidence="15" id="KW-0732">Signal</keyword>
<dbReference type="Gene3D" id="3.30.830.10">
    <property type="entry name" value="Metalloenzyme, LuxS/M16 peptidase-like"/>
    <property type="match status" value="4"/>
</dbReference>
<evidence type="ECO:0000256" key="1">
    <source>
        <dbReference type="ARBA" id="ARBA00001947"/>
    </source>
</evidence>
<dbReference type="InterPro" id="IPR007863">
    <property type="entry name" value="Peptidase_M16_C"/>
</dbReference>
<keyword evidence="21" id="KW-1185">Reference proteome</keyword>
<feature type="domain" description="Coenzyme PQQ synthesis protein F-like C-terminal lobe" evidence="19">
    <location>
        <begin position="791"/>
        <end position="886"/>
    </location>
</feature>
<evidence type="ECO:0000256" key="8">
    <source>
        <dbReference type="ARBA" id="ARBA00022801"/>
    </source>
</evidence>
<feature type="chain" id="PRO_5047321257" description="Protease 3" evidence="15">
    <location>
        <begin position="29"/>
        <end position="961"/>
    </location>
</feature>
<dbReference type="InterPro" id="IPR050626">
    <property type="entry name" value="Peptidase_M16"/>
</dbReference>
<evidence type="ECO:0000256" key="11">
    <source>
        <dbReference type="ARBA" id="ARBA00029597"/>
    </source>
</evidence>
<comment type="function">
    <text evidence="2">Endopeptidase that degrades small peptides of less than 7 kDa, such as glucagon and insulin.</text>
</comment>
<evidence type="ECO:0000259" key="19">
    <source>
        <dbReference type="Pfam" id="PF22456"/>
    </source>
</evidence>
<dbReference type="Pfam" id="PF00675">
    <property type="entry name" value="Peptidase_M16"/>
    <property type="match status" value="1"/>
</dbReference>
<dbReference type="InterPro" id="IPR054734">
    <property type="entry name" value="PqqF-like_C_4"/>
</dbReference>
<evidence type="ECO:0000259" key="16">
    <source>
        <dbReference type="Pfam" id="PF00675"/>
    </source>
</evidence>
<dbReference type="RefSeq" id="WP_189416142.1">
    <property type="nucleotide sequence ID" value="NZ_BMYZ01000001.1"/>
</dbReference>
<keyword evidence="9" id="KW-0862">Zinc</keyword>
<gene>
    <name evidence="20" type="ORF">GCM10011613_07450</name>
</gene>
<dbReference type="PANTHER" id="PTHR43690">
    <property type="entry name" value="NARDILYSIN"/>
    <property type="match status" value="1"/>
</dbReference>
<feature type="domain" description="Peptidase M16 middle/third" evidence="18">
    <location>
        <begin position="404"/>
        <end position="685"/>
    </location>
</feature>
<dbReference type="InterPro" id="IPR032632">
    <property type="entry name" value="Peptidase_M16_M"/>
</dbReference>
<evidence type="ECO:0000256" key="14">
    <source>
        <dbReference type="RuleBase" id="RU004447"/>
    </source>
</evidence>
<feature type="domain" description="Peptidase M16 C-terminal" evidence="17">
    <location>
        <begin position="220"/>
        <end position="398"/>
    </location>
</feature>
<comment type="caution">
    <text evidence="20">The sequence shown here is derived from an EMBL/GenBank/DDBJ whole genome shotgun (WGS) entry which is preliminary data.</text>
</comment>
<evidence type="ECO:0000259" key="18">
    <source>
        <dbReference type="Pfam" id="PF16187"/>
    </source>
</evidence>
<evidence type="ECO:0000256" key="13">
    <source>
        <dbReference type="ARBA" id="ARBA00033450"/>
    </source>
</evidence>
<evidence type="ECO:0000256" key="2">
    <source>
        <dbReference type="ARBA" id="ARBA00002184"/>
    </source>
</evidence>